<comment type="function">
    <text evidence="11">Hydrolase that can remove conjugated ubiquitin from proteins and may therefore play an important regulatory role at the level of protein turnover by preventing degradation.</text>
</comment>
<dbReference type="InParanoid" id="A0A1V8S9W0"/>
<dbReference type="PROSITE" id="PS50802">
    <property type="entry name" value="OTU"/>
    <property type="match status" value="1"/>
</dbReference>
<feature type="compositionally biased region" description="Polar residues" evidence="12">
    <location>
        <begin position="84"/>
        <end position="94"/>
    </location>
</feature>
<evidence type="ECO:0000313" key="15">
    <source>
        <dbReference type="Proteomes" id="UP000192596"/>
    </source>
</evidence>
<proteinExistence type="predicted"/>
<dbReference type="OrthoDB" id="65596at2759"/>
<dbReference type="InterPro" id="IPR003323">
    <property type="entry name" value="OTU_dom"/>
</dbReference>
<dbReference type="GO" id="GO:0005634">
    <property type="term" value="C:nucleus"/>
    <property type="evidence" value="ECO:0007669"/>
    <property type="project" value="TreeGrafter"/>
</dbReference>
<evidence type="ECO:0000256" key="1">
    <source>
        <dbReference type="ARBA" id="ARBA00000707"/>
    </source>
</evidence>
<evidence type="ECO:0000259" key="13">
    <source>
        <dbReference type="PROSITE" id="PS50802"/>
    </source>
</evidence>
<evidence type="ECO:0000256" key="3">
    <source>
        <dbReference type="ARBA" id="ARBA00022490"/>
    </source>
</evidence>
<dbReference type="GO" id="GO:0004843">
    <property type="term" value="F:cysteine-type deubiquitinase activity"/>
    <property type="evidence" value="ECO:0007669"/>
    <property type="project" value="UniProtKB-UniRule"/>
</dbReference>
<keyword evidence="4" id="KW-0645">Protease</keyword>
<sequence length="354" mass="38447">MRVRVRGPDGVSTINIEDSATWADLKAMISKVTSVPDFDIKYGYPPKPFNTESIDNATLLSNLDIKLDGEQLIIMARDVQSQLSSPMAKSNPSPSVAGPLPQTKSLNPPQHESSDFPDKPLNLTRKSQTDIDSDPPSVPLPNLSSTLTIRIMPDDNSCLFRALSSALLGPSLDGMTELRSIVAQTIASQSDFYSAAVLEKPPDDYCKWIQNPDSWGGGIELAILSQEFGVEVCSVNVQDGRVDRFNEGQPTRCILVYSGIHYDVLAATPYAGADPEHDRKVFEVLRMVGGEEMDGGVLDAAKDLCKVLRERHYFTDTKGFDVKCNVCGQSGKGEKWAVTHANGTGHVDFGEGGV</sequence>
<dbReference type="GO" id="GO:0030968">
    <property type="term" value="P:endoplasmic reticulum unfolded protein response"/>
    <property type="evidence" value="ECO:0007669"/>
    <property type="project" value="TreeGrafter"/>
</dbReference>
<name>A0A1V8S9W0_9PEZI</name>
<dbReference type="PANTHER" id="PTHR13312">
    <property type="entry name" value="HIV-INDUCED PROTEIN-7-LIKE PROTEASE"/>
    <property type="match status" value="1"/>
</dbReference>
<dbReference type="Pfam" id="PF02338">
    <property type="entry name" value="OTU"/>
    <property type="match status" value="1"/>
</dbReference>
<accession>A0A1V8S9W0</accession>
<dbReference type="EC" id="3.4.19.12" evidence="11"/>
<evidence type="ECO:0000256" key="7">
    <source>
        <dbReference type="ARBA" id="ARBA00022786"/>
    </source>
</evidence>
<evidence type="ECO:0000256" key="4">
    <source>
        <dbReference type="ARBA" id="ARBA00022670"/>
    </source>
</evidence>
<gene>
    <name evidence="14" type="ORF">B0A48_18128</name>
</gene>
<keyword evidence="9 11" id="KW-0788">Thiol protease</keyword>
<reference evidence="15" key="1">
    <citation type="submission" date="2017-03" db="EMBL/GenBank/DDBJ databases">
        <title>Genomes of endolithic fungi from Antarctica.</title>
        <authorList>
            <person name="Coleine C."/>
            <person name="Masonjones S."/>
            <person name="Stajich J.E."/>
        </authorList>
    </citation>
    <scope>NUCLEOTIDE SEQUENCE [LARGE SCALE GENOMIC DNA]</scope>
    <source>
        <strain evidence="15">CCFEE 5527</strain>
    </source>
</reference>
<dbReference type="FunCoup" id="A0A1V8S9W0">
    <property type="interactions" value="1282"/>
</dbReference>
<feature type="compositionally biased region" description="Polar residues" evidence="12">
    <location>
        <begin position="102"/>
        <end position="111"/>
    </location>
</feature>
<dbReference type="CDD" id="cd22745">
    <property type="entry name" value="OTU_OTU1"/>
    <property type="match status" value="1"/>
</dbReference>
<protein>
    <recommendedName>
        <fullName evidence="11">Ubiquitin thioesterase OTU</fullName>
        <ecNumber evidence="11">3.4.19.12</ecNumber>
    </recommendedName>
</protein>
<dbReference type="EMBL" id="NAJO01000077">
    <property type="protein sequence ID" value="OQN95843.1"/>
    <property type="molecule type" value="Genomic_DNA"/>
</dbReference>
<evidence type="ECO:0000256" key="5">
    <source>
        <dbReference type="ARBA" id="ARBA00022723"/>
    </source>
</evidence>
<keyword evidence="5" id="KW-0479">Metal-binding</keyword>
<dbReference type="Pfam" id="PF24560">
    <property type="entry name" value="zf-C2H2_OTU1_C"/>
    <property type="match status" value="1"/>
</dbReference>
<evidence type="ECO:0000256" key="10">
    <source>
        <dbReference type="ARBA" id="ARBA00022833"/>
    </source>
</evidence>
<evidence type="ECO:0000313" key="14">
    <source>
        <dbReference type="EMBL" id="OQN95843.1"/>
    </source>
</evidence>
<dbReference type="InterPro" id="IPR048857">
    <property type="entry name" value="OTU1_Ubl"/>
</dbReference>
<keyword evidence="3 11" id="KW-0963">Cytoplasm</keyword>
<dbReference type="GO" id="GO:0008270">
    <property type="term" value="F:zinc ion binding"/>
    <property type="evidence" value="ECO:0007669"/>
    <property type="project" value="UniProtKB-KW"/>
</dbReference>
<dbReference type="Gene3D" id="3.90.70.80">
    <property type="match status" value="1"/>
</dbReference>
<feature type="domain" description="OTU" evidence="13">
    <location>
        <begin position="147"/>
        <end position="268"/>
    </location>
</feature>
<dbReference type="Gene3D" id="3.10.20.90">
    <property type="entry name" value="Phosphatidylinositol 3-kinase Catalytic Subunit, Chain A, domain 1"/>
    <property type="match status" value="1"/>
</dbReference>
<evidence type="ECO:0000256" key="6">
    <source>
        <dbReference type="ARBA" id="ARBA00022771"/>
    </source>
</evidence>
<dbReference type="AlphaFoldDB" id="A0A1V8S9W0"/>
<dbReference type="InterPro" id="IPR038765">
    <property type="entry name" value="Papain-like_cys_pep_sf"/>
</dbReference>
<evidence type="ECO:0000256" key="12">
    <source>
        <dbReference type="SAM" id="MobiDB-lite"/>
    </source>
</evidence>
<dbReference type="PANTHER" id="PTHR13312:SF0">
    <property type="entry name" value="UBIQUITIN THIOESTERASE OTU1"/>
    <property type="match status" value="1"/>
</dbReference>
<dbReference type="GO" id="GO:0005829">
    <property type="term" value="C:cytosol"/>
    <property type="evidence" value="ECO:0007669"/>
    <property type="project" value="TreeGrafter"/>
</dbReference>
<dbReference type="Pfam" id="PF21403">
    <property type="entry name" value="OTU1_UBXL"/>
    <property type="match status" value="1"/>
</dbReference>
<evidence type="ECO:0000256" key="8">
    <source>
        <dbReference type="ARBA" id="ARBA00022801"/>
    </source>
</evidence>
<organism evidence="14 15">
    <name type="scientific">Cryoendolithus antarcticus</name>
    <dbReference type="NCBI Taxonomy" id="1507870"/>
    <lineage>
        <taxon>Eukaryota</taxon>
        <taxon>Fungi</taxon>
        <taxon>Dikarya</taxon>
        <taxon>Ascomycota</taxon>
        <taxon>Pezizomycotina</taxon>
        <taxon>Dothideomycetes</taxon>
        <taxon>Dothideomycetidae</taxon>
        <taxon>Cladosporiales</taxon>
        <taxon>Cladosporiaceae</taxon>
        <taxon>Cryoendolithus</taxon>
    </lineage>
</organism>
<dbReference type="SUPFAM" id="SSF54236">
    <property type="entry name" value="Ubiquitin-like"/>
    <property type="match status" value="1"/>
</dbReference>
<keyword evidence="8 11" id="KW-0378">Hydrolase</keyword>
<evidence type="ECO:0000256" key="2">
    <source>
        <dbReference type="ARBA" id="ARBA00004496"/>
    </source>
</evidence>
<dbReference type="InterPro" id="IPR057766">
    <property type="entry name" value="Znf-C2H2_OTU1-like_C"/>
</dbReference>
<evidence type="ECO:0000256" key="11">
    <source>
        <dbReference type="RuleBase" id="RU367104"/>
    </source>
</evidence>
<evidence type="ECO:0000256" key="9">
    <source>
        <dbReference type="ARBA" id="ARBA00022807"/>
    </source>
</evidence>
<dbReference type="STRING" id="1507870.A0A1V8S9W0"/>
<feature type="region of interest" description="Disordered" evidence="12">
    <location>
        <begin position="84"/>
        <end position="139"/>
    </location>
</feature>
<keyword evidence="7 11" id="KW-0833">Ubl conjugation pathway</keyword>
<keyword evidence="6" id="KW-0863">Zinc-finger</keyword>
<dbReference type="FunFam" id="3.90.70.80:FF:000016">
    <property type="entry name" value="Putative ubiquitin thioesterase otu1"/>
    <property type="match status" value="1"/>
</dbReference>
<keyword evidence="10" id="KW-0862">Zinc</keyword>
<dbReference type="SUPFAM" id="SSF54001">
    <property type="entry name" value="Cysteine proteinases"/>
    <property type="match status" value="1"/>
</dbReference>
<comment type="caution">
    <text evidence="14">The sequence shown here is derived from an EMBL/GenBank/DDBJ whole genome shotgun (WGS) entry which is preliminary data.</text>
</comment>
<comment type="subcellular location">
    <subcellularLocation>
        <location evidence="2 11">Cytoplasm</location>
    </subcellularLocation>
</comment>
<comment type="catalytic activity">
    <reaction evidence="1 11">
        <text>Thiol-dependent hydrolysis of ester, thioester, amide, peptide and isopeptide bonds formed by the C-terminal Gly of ubiquitin (a 76-residue protein attached to proteins as an intracellular targeting signal).</text>
        <dbReference type="EC" id="3.4.19.12"/>
    </reaction>
</comment>
<dbReference type="GO" id="GO:0036503">
    <property type="term" value="P:ERAD pathway"/>
    <property type="evidence" value="ECO:0007669"/>
    <property type="project" value="TreeGrafter"/>
</dbReference>
<dbReference type="InterPro" id="IPR029071">
    <property type="entry name" value="Ubiquitin-like_domsf"/>
</dbReference>
<dbReference type="Proteomes" id="UP000192596">
    <property type="component" value="Unassembled WGS sequence"/>
</dbReference>
<dbReference type="GO" id="GO:0016579">
    <property type="term" value="P:protein deubiquitination"/>
    <property type="evidence" value="ECO:0007669"/>
    <property type="project" value="TreeGrafter"/>
</dbReference>
<keyword evidence="15" id="KW-1185">Reference proteome</keyword>